<keyword evidence="1" id="KW-0614">Plasmid</keyword>
<dbReference type="AlphaFoldDB" id="A0A4P6Q8Q9"/>
<dbReference type="RefSeq" id="WP_131103034.1">
    <property type="nucleotide sequence ID" value="NZ_CP036456.1"/>
</dbReference>
<organism evidence="1 2">
    <name type="scientific">Streptomonospora litoralis</name>
    <dbReference type="NCBI Taxonomy" id="2498135"/>
    <lineage>
        <taxon>Bacteria</taxon>
        <taxon>Bacillati</taxon>
        <taxon>Actinomycetota</taxon>
        <taxon>Actinomycetes</taxon>
        <taxon>Streptosporangiales</taxon>
        <taxon>Nocardiopsidaceae</taxon>
        <taxon>Streptomonospora</taxon>
    </lineage>
</organism>
<protein>
    <submittedName>
        <fullName evidence="1">Uncharacterized protein</fullName>
    </submittedName>
</protein>
<proteinExistence type="predicted"/>
<name>A0A4P6Q8Q9_9ACTN</name>
<evidence type="ECO:0000313" key="2">
    <source>
        <dbReference type="Proteomes" id="UP000292235"/>
    </source>
</evidence>
<dbReference type="KEGG" id="strr:EKD16_25700"/>
<geneLocation type="plasmid" evidence="2">
    <name>phim2</name>
</geneLocation>
<reference evidence="1 2" key="1">
    <citation type="submission" date="2019-02" db="EMBL/GenBank/DDBJ databases">
        <authorList>
            <person name="Khodamoradi S."/>
            <person name="Hahnke R.L."/>
            <person name="Kaempfer P."/>
            <person name="Schumann P."/>
            <person name="Rohde M."/>
            <person name="Steinert M."/>
            <person name="Luzhetskyy A."/>
            <person name="Wink J."/>
            <person name="Ruckert C."/>
        </authorList>
    </citation>
    <scope>NUCLEOTIDE SEQUENCE [LARGE SCALE GENOMIC DNA]</scope>
    <source>
        <strain evidence="1 2">M2</strain>
        <plasmid evidence="2">phim2</plasmid>
    </source>
</reference>
<dbReference type="EMBL" id="CP036456">
    <property type="protein sequence ID" value="QBI56880.1"/>
    <property type="molecule type" value="Genomic_DNA"/>
</dbReference>
<evidence type="ECO:0000313" key="1">
    <source>
        <dbReference type="EMBL" id="QBI56880.1"/>
    </source>
</evidence>
<dbReference type="Proteomes" id="UP000292235">
    <property type="component" value="Plasmid phiM2"/>
</dbReference>
<sequence length="119" mass="12813">MTIIHTGTSAPAQSPPRLTLPALTMWAANLAAELGLESDAMLTVSPGDFPEVNLLARSTLPVQRRRDIVAQVARHFGVTDHITRQVWEDGLTLESVVYITPSGLTVRAQATITQPGGDR</sequence>
<gene>
    <name evidence="1" type="ORF">EKD16_25700</name>
</gene>
<accession>A0A4P6Q8Q9</accession>
<dbReference type="GeneID" id="39493819"/>
<keyword evidence="2" id="KW-1185">Reference proteome</keyword>